<reference evidence="3" key="1">
    <citation type="submission" date="2019-12" db="EMBL/GenBank/DDBJ databases">
        <title>Mycobacterium spongiae sp. nov.</title>
        <authorList>
            <person name="Stinear T."/>
        </authorList>
    </citation>
    <scope>NUCLEOTIDE SEQUENCE</scope>
    <source>
        <strain evidence="3">FSD4b-SM</strain>
    </source>
</reference>
<feature type="region of interest" description="Disordered" evidence="1">
    <location>
        <begin position="25"/>
        <end position="58"/>
    </location>
</feature>
<evidence type="ECO:0000256" key="1">
    <source>
        <dbReference type="SAM" id="MobiDB-lite"/>
    </source>
</evidence>
<dbReference type="EMBL" id="CP046600">
    <property type="protein sequence ID" value="QUR68561.1"/>
    <property type="molecule type" value="Genomic_DNA"/>
</dbReference>
<keyword evidence="2" id="KW-0732">Signal</keyword>
<feature type="compositionally biased region" description="Low complexity" evidence="1">
    <location>
        <begin position="28"/>
        <end position="48"/>
    </location>
</feature>
<keyword evidence="4" id="KW-1185">Reference proteome</keyword>
<evidence type="ECO:0008006" key="5">
    <source>
        <dbReference type="Google" id="ProtNLM"/>
    </source>
</evidence>
<evidence type="ECO:0000256" key="2">
    <source>
        <dbReference type="SAM" id="SignalP"/>
    </source>
</evidence>
<feature type="chain" id="PRO_5039557120" description="Secreted protein" evidence="2">
    <location>
        <begin position="22"/>
        <end position="209"/>
    </location>
</feature>
<protein>
    <recommendedName>
        <fullName evidence="5">Secreted protein</fullName>
    </recommendedName>
</protein>
<feature type="signal peptide" evidence="2">
    <location>
        <begin position="1"/>
        <end position="21"/>
    </location>
</feature>
<name>A0A975PXS3_9MYCO</name>
<proteinExistence type="predicted"/>
<gene>
    <name evidence="3" type="ORF">F6B93_17050</name>
</gene>
<dbReference type="AlphaFoldDB" id="A0A975PXS3"/>
<evidence type="ECO:0000313" key="4">
    <source>
        <dbReference type="Proteomes" id="UP000682202"/>
    </source>
</evidence>
<dbReference type="KEGG" id="mspg:F6B93_17050"/>
<dbReference type="Proteomes" id="UP000682202">
    <property type="component" value="Chromosome"/>
</dbReference>
<sequence>MHPALLRVMAVPLIALPSLIAAGCGSNSTEPAATSQSQTTSDESSPTTATGDVEGFDCPTETAVTVSSTNGAYPDGLDWSTVYAVADRPLAGLGGDGRAVVVYIGTSERPLSELTDPKTELNPDEAFLKLTFTDGARSADSGNYSTAANPSDPNTVDLSIRVTGRTTVQLSQPTGEAQLVNNTNAVCGTFTLADQWTEASGAFLADIST</sequence>
<evidence type="ECO:0000313" key="3">
    <source>
        <dbReference type="EMBL" id="QUR68561.1"/>
    </source>
</evidence>
<accession>A0A975PXS3</accession>
<dbReference type="PROSITE" id="PS51257">
    <property type="entry name" value="PROKAR_LIPOPROTEIN"/>
    <property type="match status" value="1"/>
</dbReference>
<organism evidence="3 4">
    <name type="scientific">Mycobacterium spongiae</name>
    <dbReference type="NCBI Taxonomy" id="886343"/>
    <lineage>
        <taxon>Bacteria</taxon>
        <taxon>Bacillati</taxon>
        <taxon>Actinomycetota</taxon>
        <taxon>Actinomycetes</taxon>
        <taxon>Mycobacteriales</taxon>
        <taxon>Mycobacteriaceae</taxon>
        <taxon>Mycobacterium</taxon>
    </lineage>
</organism>